<evidence type="ECO:0000313" key="9">
    <source>
        <dbReference type="EMBL" id="MDQ8934767.1"/>
    </source>
</evidence>
<evidence type="ECO:0000256" key="2">
    <source>
        <dbReference type="ARBA" id="ARBA00007613"/>
    </source>
</evidence>
<organism evidence="9 10">
    <name type="scientific">Acinetobacter rudis</name>
    <dbReference type="NCBI Taxonomy" id="632955"/>
    <lineage>
        <taxon>Bacteria</taxon>
        <taxon>Pseudomonadati</taxon>
        <taxon>Pseudomonadota</taxon>
        <taxon>Gammaproteobacteria</taxon>
        <taxon>Moraxellales</taxon>
        <taxon>Moraxellaceae</taxon>
        <taxon>Acinetobacter</taxon>
    </lineage>
</organism>
<dbReference type="GO" id="GO:0015562">
    <property type="term" value="F:efflux transmembrane transporter activity"/>
    <property type="evidence" value="ECO:0007669"/>
    <property type="project" value="InterPro"/>
</dbReference>
<gene>
    <name evidence="9" type="ORF">RFH47_03320</name>
</gene>
<dbReference type="PANTHER" id="PTHR30026">
    <property type="entry name" value="OUTER MEMBRANE PROTEIN TOLC"/>
    <property type="match status" value="1"/>
</dbReference>
<keyword evidence="7" id="KW-0998">Cell outer membrane</keyword>
<dbReference type="SUPFAM" id="SSF56954">
    <property type="entry name" value="Outer membrane efflux proteins (OEP)"/>
    <property type="match status" value="1"/>
</dbReference>
<dbReference type="EMBL" id="JAVIDL010000004">
    <property type="protein sequence ID" value="MDQ8934767.1"/>
    <property type="molecule type" value="Genomic_DNA"/>
</dbReference>
<evidence type="ECO:0000256" key="7">
    <source>
        <dbReference type="ARBA" id="ARBA00023237"/>
    </source>
</evidence>
<dbReference type="Gene3D" id="1.20.1600.10">
    <property type="entry name" value="Outer membrane efflux proteins (OEP)"/>
    <property type="match status" value="1"/>
</dbReference>
<evidence type="ECO:0000256" key="5">
    <source>
        <dbReference type="ARBA" id="ARBA00022692"/>
    </source>
</evidence>
<evidence type="ECO:0000256" key="3">
    <source>
        <dbReference type="ARBA" id="ARBA00022448"/>
    </source>
</evidence>
<dbReference type="GO" id="GO:1990281">
    <property type="term" value="C:efflux pump complex"/>
    <property type="evidence" value="ECO:0007669"/>
    <property type="project" value="TreeGrafter"/>
</dbReference>
<dbReference type="InterPro" id="IPR051906">
    <property type="entry name" value="TolC-like"/>
</dbReference>
<dbReference type="GO" id="GO:0015288">
    <property type="term" value="F:porin activity"/>
    <property type="evidence" value="ECO:0007669"/>
    <property type="project" value="TreeGrafter"/>
</dbReference>
<dbReference type="Proteomes" id="UP001243844">
    <property type="component" value="Unassembled WGS sequence"/>
</dbReference>
<keyword evidence="5" id="KW-0812">Transmembrane</keyword>
<dbReference type="GO" id="GO:0009279">
    <property type="term" value="C:cell outer membrane"/>
    <property type="evidence" value="ECO:0007669"/>
    <property type="project" value="UniProtKB-SubCell"/>
</dbReference>
<feature type="coiled-coil region" evidence="8">
    <location>
        <begin position="364"/>
        <end position="414"/>
    </location>
</feature>
<comment type="caution">
    <text evidence="9">The sequence shown here is derived from an EMBL/GenBank/DDBJ whole genome shotgun (WGS) entry which is preliminary data.</text>
</comment>
<evidence type="ECO:0000313" key="10">
    <source>
        <dbReference type="Proteomes" id="UP001243844"/>
    </source>
</evidence>
<sequence>MQHNTQAVLCLCTGLLSIQSVHAKELSYAQAEQQYLNSSYSTMAHHALQQASDLEAQAVKHLGMPRVDLNVRAYAFESKVDAPLDSFKNNIENSLSNSINQNIDQWPNLPDDMKGPIKDQLQQGLQSSLGMIPNNARFTIEDQTIRPTISVLMPLYTGGFTSTTKEMAQLKSARSELNSQQQESLQRYEIIQAYFNVQLQQKLLQANSSNLSTTTRHYQNALKLEQQGFISKGQRMQFEVVKNNAERSLQSTQADLSSSVFKLSNLLQQNTVDQLSTPLFINTTHDQSITALLNSFPEHSALIRKMQMDTRLANANVELQHASKRPSIFAFGEYGLDNDHNWIVGVAARYNLFSGIDKNKTIRAAELQRQASELLTSRTKQETENMIYRSYNELRNAQQSHILLQENIKAAQENLRIQELSFKESMGTATQVIDAQNMLNSLESETALNAYRYILALATLLESHGSIQQFQNYVNQPNTMYIR</sequence>
<reference evidence="9" key="1">
    <citation type="submission" date="2023-08" db="EMBL/GenBank/DDBJ databases">
        <title>Emergence of clinically-relevant ST2 carbapenem-resistant Acinetobacter baumannii strains in hospital sewages in Zhejiang, East of China.</title>
        <authorList>
            <person name="Kaichao C."/>
            <person name="Zhang R."/>
        </authorList>
    </citation>
    <scope>NUCLEOTIDE SEQUENCE</scope>
    <source>
        <strain evidence="9">M-RB-37</strain>
    </source>
</reference>
<protein>
    <submittedName>
        <fullName evidence="9">TolC family protein</fullName>
    </submittedName>
</protein>
<comment type="similarity">
    <text evidence="2">Belongs to the outer membrane factor (OMF) (TC 1.B.17) family.</text>
</comment>
<name>A0AAW8J3Z9_9GAMM</name>
<keyword evidence="4" id="KW-1134">Transmembrane beta strand</keyword>
<comment type="subcellular location">
    <subcellularLocation>
        <location evidence="1">Cell outer membrane</location>
    </subcellularLocation>
</comment>
<dbReference type="PANTHER" id="PTHR30026:SF5">
    <property type="entry name" value="ABC-TYPE EFFLUX SYSTEM SECRETIN COMPONENT"/>
    <property type="match status" value="1"/>
</dbReference>
<evidence type="ECO:0000256" key="1">
    <source>
        <dbReference type="ARBA" id="ARBA00004442"/>
    </source>
</evidence>
<evidence type="ECO:0000256" key="4">
    <source>
        <dbReference type="ARBA" id="ARBA00022452"/>
    </source>
</evidence>
<keyword evidence="3" id="KW-0813">Transport</keyword>
<keyword evidence="6" id="KW-0472">Membrane</keyword>
<dbReference type="AlphaFoldDB" id="A0AAW8J3Z9"/>
<evidence type="ECO:0000256" key="8">
    <source>
        <dbReference type="SAM" id="Coils"/>
    </source>
</evidence>
<dbReference type="RefSeq" id="WP_308980996.1">
    <property type="nucleotide sequence ID" value="NZ_JAVIDL010000004.1"/>
</dbReference>
<proteinExistence type="inferred from homology"/>
<keyword evidence="8" id="KW-0175">Coiled coil</keyword>
<dbReference type="Pfam" id="PF02321">
    <property type="entry name" value="OEP"/>
    <property type="match status" value="1"/>
</dbReference>
<evidence type="ECO:0000256" key="6">
    <source>
        <dbReference type="ARBA" id="ARBA00023136"/>
    </source>
</evidence>
<accession>A0AAW8J3Z9</accession>
<dbReference type="InterPro" id="IPR003423">
    <property type="entry name" value="OMP_efflux"/>
</dbReference>